<evidence type="ECO:0000313" key="3">
    <source>
        <dbReference type="EMBL" id="PIP85551.1"/>
    </source>
</evidence>
<feature type="transmembrane region" description="Helical" evidence="2">
    <location>
        <begin position="437"/>
        <end position="458"/>
    </location>
</feature>
<name>A0A2H0DTZ2_9BACT</name>
<protein>
    <recommendedName>
        <fullName evidence="5">Membrane protein 6-pyruvoyl-tetrahydropterin synthase-related domain-containing protein</fullName>
    </recommendedName>
</protein>
<feature type="transmembrane region" description="Helical" evidence="2">
    <location>
        <begin position="299"/>
        <end position="318"/>
    </location>
</feature>
<gene>
    <name evidence="3" type="ORF">COW83_03685</name>
</gene>
<feature type="transmembrane region" description="Helical" evidence="2">
    <location>
        <begin position="1233"/>
        <end position="1255"/>
    </location>
</feature>
<accession>A0A2H0DTZ2</accession>
<feature type="transmembrane region" description="Helical" evidence="2">
    <location>
        <begin position="178"/>
        <end position="196"/>
    </location>
</feature>
<evidence type="ECO:0000256" key="1">
    <source>
        <dbReference type="SAM" id="MobiDB-lite"/>
    </source>
</evidence>
<feature type="transmembrane region" description="Helical" evidence="2">
    <location>
        <begin position="256"/>
        <end position="278"/>
    </location>
</feature>
<evidence type="ECO:0000256" key="2">
    <source>
        <dbReference type="SAM" id="Phobius"/>
    </source>
</evidence>
<feature type="transmembrane region" description="Helical" evidence="2">
    <location>
        <begin position="118"/>
        <end position="141"/>
    </location>
</feature>
<evidence type="ECO:0000313" key="4">
    <source>
        <dbReference type="Proteomes" id="UP000231136"/>
    </source>
</evidence>
<proteinExistence type="predicted"/>
<reference evidence="3 4" key="1">
    <citation type="submission" date="2017-09" db="EMBL/GenBank/DDBJ databases">
        <title>Depth-based differentiation of microbial function through sediment-hosted aquifers and enrichment of novel symbionts in the deep terrestrial subsurface.</title>
        <authorList>
            <person name="Probst A.J."/>
            <person name="Ladd B."/>
            <person name="Jarett J.K."/>
            <person name="Geller-Mcgrath D.E."/>
            <person name="Sieber C.M."/>
            <person name="Emerson J.B."/>
            <person name="Anantharaman K."/>
            <person name="Thomas B.C."/>
            <person name="Malmstrom R."/>
            <person name="Stieglmeier M."/>
            <person name="Klingl A."/>
            <person name="Woyke T."/>
            <person name="Ryan C.M."/>
            <person name="Banfield J.F."/>
        </authorList>
    </citation>
    <scope>NUCLEOTIDE SEQUENCE [LARGE SCALE GENOMIC DNA]</scope>
    <source>
        <strain evidence="3">CG22_combo_CG10-13_8_21_14_all_43_12</strain>
    </source>
</reference>
<keyword evidence="2" id="KW-0812">Transmembrane</keyword>
<comment type="caution">
    <text evidence="3">The sequence shown here is derived from an EMBL/GenBank/DDBJ whole genome shotgun (WGS) entry which is preliminary data.</text>
</comment>
<feature type="transmembrane region" description="Helical" evidence="2">
    <location>
        <begin position="413"/>
        <end position="430"/>
    </location>
</feature>
<feature type="region of interest" description="Disordered" evidence="1">
    <location>
        <begin position="862"/>
        <end position="883"/>
    </location>
</feature>
<feature type="transmembrane region" description="Helical" evidence="2">
    <location>
        <begin position="208"/>
        <end position="236"/>
    </location>
</feature>
<feature type="transmembrane region" description="Helical" evidence="2">
    <location>
        <begin position="371"/>
        <end position="393"/>
    </location>
</feature>
<dbReference type="Proteomes" id="UP000231136">
    <property type="component" value="Unassembled WGS sequence"/>
</dbReference>
<feature type="transmembrane region" description="Helical" evidence="2">
    <location>
        <begin position="338"/>
        <end position="359"/>
    </location>
</feature>
<keyword evidence="2" id="KW-1133">Transmembrane helix</keyword>
<feature type="transmembrane region" description="Helical" evidence="2">
    <location>
        <begin position="153"/>
        <end position="172"/>
    </location>
</feature>
<sequence>MTSSHKNITKAKHRFPLREIRHLPRFFRRFWPIFAITTITSILAFLNYEPGTILIGWDNLSSELGPSINLRRAFFSVWEEYQSLGLLGGMAHAADLPRVLIIYLFSLVPEIPVPSIRYLFTFVPLVLGPIGTYLFLYYRLFKNKLGSRTSQSASFLGGLFYLLNLATMHTFFTPFESFTYFYGTFPWLLLFITGYLENPTYRNLITIFIVSFISAPSYYIETIFVVLCFSLIPFFFESFFSSKHKITSLVSISKSFISILAPNLFWFLPVVFFVFTNGHAGEQAKINLISSPETYFRNLQFGNLLDISLLKGFFFNFLDLSGAGKFDYMLSVWRSHLAIPFINILGYLSVVLILVGVYYSFTKKFSWTKSLFAALMIGFFFLIGGGFLINPTIPLVGELFRSPFTKFSTPLSFTYACFFAVGTVFLLDLFTFLHSHLTYPLTLFTVSLPLILFMSPAFSGNLIDSNMRLKLPAEYTELFTYLKTQDPATRIANFPQYTFWGWNYYDWGYRGSGFLWYGIKQPILDRAFDVWDRSSEGYYEEISSAIFSGNQIGFERLIDKYAINWILLDKHVISPDGKTDLGNSTLEKFLISSPKFSLDKVFNDQIFLYQTKLATPTQNFLSLSHPITNNSHPITPFSSLPLRPNQDWVEKAGFLSLSHPITNNSHPITNNSHPITLHLPSLTDSEKLIPVKVEYQKLPGYLTIRLTPISPILFLDDRQINLDTQATIVNIPLDRPTDAFILQVDHSFWPIQIPAEIPNVDDFMSLATSYLPTNSHFPVNLYTATATNLIDLKSSFSVADPTQCYIEKPNHKIEKIVTADSISLLGTDVVGCLSAPLPFVPTGSLISLSFIYSSPTLTPANGNISDKDFGSSEIPQPLEPRSEPKPAQIFANSTGKFQQVNLILEALDTKAVQEIVYQDIKVSVHQQLFSSTGQIKDIPGKEIVVDDKTDKLQISLPITDTAFDIRQIPESNGLFPENRNCDQYDQGKTVKLISEAGFLYQSQNAIECDYLNLRHLSHSLNYLLSFNVDFQKGLPLTVCLENQSTYRCDIHERLIKTNVFQSLIQPIANPDEPTGYTLHLFNQSIGNRITTNLLRSITIRPVPLNFLKSISISPPTTNNSEPTTNNQELSSAHPSEFLYTVTIPHPKNENQQPITSLNLHQTKSPYWQAVQVSAKDLKLPAWLLTTKIFFNYFKLTKLTHNDSNFWYNSWLVPTQVTNNSEPTTLTLIYLPQYLEFIGLAIFPLAFLFVIANLVIKLKQSIPKIKKKS</sequence>
<feature type="transmembrane region" description="Helical" evidence="2">
    <location>
        <begin position="30"/>
        <end position="48"/>
    </location>
</feature>
<keyword evidence="2" id="KW-0472">Membrane</keyword>
<dbReference type="EMBL" id="PCTR01000114">
    <property type="protein sequence ID" value="PIP85551.1"/>
    <property type="molecule type" value="Genomic_DNA"/>
</dbReference>
<dbReference type="AlphaFoldDB" id="A0A2H0DTZ2"/>
<evidence type="ECO:0008006" key="5">
    <source>
        <dbReference type="Google" id="ProtNLM"/>
    </source>
</evidence>
<organism evidence="3 4">
    <name type="scientific">Candidatus Collierbacteria bacterium CG22_combo_CG10-13_8_21_14_all_43_12</name>
    <dbReference type="NCBI Taxonomy" id="1974537"/>
    <lineage>
        <taxon>Bacteria</taxon>
        <taxon>Candidatus Collieribacteriota</taxon>
    </lineage>
</organism>